<gene>
    <name evidence="6" type="ordered locus">Snas_4054</name>
</gene>
<dbReference type="InterPro" id="IPR000873">
    <property type="entry name" value="AMP-dep_synth/lig_dom"/>
</dbReference>
<dbReference type="InterPro" id="IPR006162">
    <property type="entry name" value="Ppantetheine_attach_site"/>
</dbReference>
<dbReference type="EMBL" id="CP001778">
    <property type="protein sequence ID" value="ADD43706.1"/>
    <property type="molecule type" value="Genomic_DNA"/>
</dbReference>
<dbReference type="Pfam" id="PF13193">
    <property type="entry name" value="AMP-binding_C"/>
    <property type="match status" value="2"/>
</dbReference>
<dbReference type="KEGG" id="sna:Snas_4054"/>
<sequence length="1690" mass="182957">MDQNNTDNSANDADSSLIEQFEAQVKLNPTTVAVEVGDTRLSYRELNDRADQVSAALQLRGAGPDTVVATLLPRGIDLTVAMVGVIKAGAAYLTMDTSAPAQRLATMITAAGAPWLLTDAAHCPEGLTDAVDAEPILMDSPDLHGAGLVPPATAGHPDDLAYVVFTSGSTGDPKGIMVSHASLADIVAWHRGSHAISPGDRLSMMMSPSFDAFVTEIWPALTSGATICVVDDAVRTDPPRMRDWLLRNEINVAALPTPLADALVGLDWPATASLRIAHTGGDRLTKRPHPDAPFTLVNCYGPSETTVDATAGAVTPEPADGRLPSIGRELPGVTAHLLDAELRPVEPGQAGELYLGGVSLARGYIGQPALTADRFVPDPFDSRGGRRLYRTGDLVRRLPDGRLEFVNRNDAQIQVRGHRVEPAEVAAALLTHPDLEQAFVHGLDQPGGPLLAAHVVPRDPRRVPTVKALREHLRHRLPDYMVPAVFVTVDALPLLATGKVDVSLLSKVGTGKPLTDTPYRAPRDGLETRLAAIWCEVLNLERVGIDDDLFLLGGHSLTATTIAARIRTDEGVEVSVADILTTTTIAALAELVTGRRGTPGTLPSLTATERTRAPMSRQQEQVWFLEKLNPDSIAYHAQATIRVVGELDLDVLDRVLTEIDRRHAIFRTTYVEDETGRWQVIHPPAPTTARRIDLSGLPEPKRSQRCEELVATEMRRRFDLAKLPLCRWTAVRLSDDEHELIFVEHHLVHDGWSSSLVVRELKELYGAFLAGEESPLPELPAQYHDFAVWQHDELENGGPLSKQLDFWRERMADPPDPLTIHPDRPRPAVSANQGNMLRVDLPASLPSALREFCRDQRVTLFSAMFAGFAALLHRYTALSDLCIASAYANRRIPDTQAMIGMFVNPVLLRCRVEPGDDFAALVRQSANLLAEASDYQEYPFPELVRALNPERDTSTQPLTQVMFSAHDSAVPELDLGPASATVFERGNGSAKMDLDVVVLPRAESQARDSEAVDERITLLWEYNSELFDTETMHRMAGHYIRLLELAVAEPDSPITRLPLASRGEVQRALAEWNPPSRPHQPPLVPDEVFARAAEHPEAIAVAADASTLTYGRLAERATALAGRLPDSGVVGVLLPRGADLAVAELGVMASGAAFVPIDVGAPGARIAYLCEDAAITTVVTTAQHAAKLPETVTAVLIEQLSMAEAVERRSPGPDDPAYVIYTSGSTGAPKGVVVSHGAMANLVAWHREQLALSAEDRFTMVASPAFDVSIGEIWPALASGASLSIPDDSVRLVPERLRDWLCDNRITVTDLPVALVESLLSVDWPKPNALRLMLTGGDRLTKRPPGSLPFQVLNAYGPTEATVTATSGVVGTDGSSLRPPSIGRPITGARAYVLDGELEPCVVGVPGELYLGGAGVALGYLNRPGLTADRFVPDPFAATPGQRLYRTGDLVRQLPDGRLEFLERNDSQIKLRGHRIEPAEIAAALREHDAVEQAHVTLRSRTRTGSAGAADQLVAFLTAAGSDRPEAARLREHLADRLPSYMVPAAFAWIDTLPLNQNGKVDTSRLTAPEPETATAATALAPDNDLEQRLVQLWKEVLERDEVGVGDNFFDLGGHSLLLGHLHHRMTTELDIDLPIVALFQHTSIRAVSRHLSGAGPTNGTTPVQARARRAGNARLNRRRNQRRSSEESQ</sequence>
<feature type="region of interest" description="Disordered" evidence="4">
    <location>
        <begin position="1651"/>
        <end position="1690"/>
    </location>
</feature>
<comment type="cofactor">
    <cofactor evidence="1">
        <name>pantetheine 4'-phosphate</name>
        <dbReference type="ChEBI" id="CHEBI:47942"/>
    </cofactor>
</comment>
<evidence type="ECO:0000256" key="3">
    <source>
        <dbReference type="ARBA" id="ARBA00022553"/>
    </source>
</evidence>
<dbReference type="Proteomes" id="UP000000844">
    <property type="component" value="Chromosome"/>
</dbReference>
<dbReference type="CDD" id="cd19531">
    <property type="entry name" value="LCL_NRPS-like"/>
    <property type="match status" value="1"/>
</dbReference>
<dbReference type="InterPro" id="IPR009081">
    <property type="entry name" value="PP-bd_ACP"/>
</dbReference>
<dbReference type="PANTHER" id="PTHR45527">
    <property type="entry name" value="NONRIBOSOMAL PEPTIDE SYNTHETASE"/>
    <property type="match status" value="1"/>
</dbReference>
<organism evidence="6 7">
    <name type="scientific">Stackebrandtia nassauensis (strain DSM 44728 / CIP 108903 / NRRL B-16338 / NBRC 102104 / LLR-40K-21)</name>
    <dbReference type="NCBI Taxonomy" id="446470"/>
    <lineage>
        <taxon>Bacteria</taxon>
        <taxon>Bacillati</taxon>
        <taxon>Actinomycetota</taxon>
        <taxon>Actinomycetes</taxon>
        <taxon>Glycomycetales</taxon>
        <taxon>Glycomycetaceae</taxon>
        <taxon>Stackebrandtia</taxon>
    </lineage>
</organism>
<dbReference type="SMART" id="SM00823">
    <property type="entry name" value="PKS_PP"/>
    <property type="match status" value="2"/>
</dbReference>
<dbReference type="GO" id="GO:0044550">
    <property type="term" value="P:secondary metabolite biosynthetic process"/>
    <property type="evidence" value="ECO:0007669"/>
    <property type="project" value="TreeGrafter"/>
</dbReference>
<name>D3Q0V6_STANL</name>
<dbReference type="InterPro" id="IPR001242">
    <property type="entry name" value="Condensation_dom"/>
</dbReference>
<evidence type="ECO:0000259" key="5">
    <source>
        <dbReference type="PROSITE" id="PS50075"/>
    </source>
</evidence>
<proteinExistence type="predicted"/>
<evidence type="ECO:0000313" key="6">
    <source>
        <dbReference type="EMBL" id="ADD43706.1"/>
    </source>
</evidence>
<dbReference type="Gene3D" id="3.30.559.30">
    <property type="entry name" value="Nonribosomal peptide synthetase, condensation domain"/>
    <property type="match status" value="1"/>
</dbReference>
<dbReference type="Pfam" id="PF00501">
    <property type="entry name" value="AMP-binding"/>
    <property type="match status" value="2"/>
</dbReference>
<keyword evidence="3" id="KW-0597">Phosphoprotein</keyword>
<keyword evidence="2" id="KW-0596">Phosphopantetheine</keyword>
<dbReference type="OrthoDB" id="2472181at2"/>
<dbReference type="Gene3D" id="2.30.38.10">
    <property type="entry name" value="Luciferase, Domain 3"/>
    <property type="match status" value="2"/>
</dbReference>
<dbReference type="NCBIfam" id="TIGR01733">
    <property type="entry name" value="AA-adenyl-dom"/>
    <property type="match status" value="2"/>
</dbReference>
<dbReference type="InterPro" id="IPR020806">
    <property type="entry name" value="PKS_PP-bd"/>
</dbReference>
<dbReference type="GO" id="GO:0003824">
    <property type="term" value="F:catalytic activity"/>
    <property type="evidence" value="ECO:0007669"/>
    <property type="project" value="InterPro"/>
</dbReference>
<dbReference type="PROSITE" id="PS00012">
    <property type="entry name" value="PHOSPHOPANTETHEINE"/>
    <property type="match status" value="1"/>
</dbReference>
<dbReference type="InterPro" id="IPR020845">
    <property type="entry name" value="AMP-binding_CS"/>
</dbReference>
<dbReference type="GO" id="GO:0008610">
    <property type="term" value="P:lipid biosynthetic process"/>
    <property type="evidence" value="ECO:0007669"/>
    <property type="project" value="UniProtKB-ARBA"/>
</dbReference>
<protein>
    <submittedName>
        <fullName evidence="6">Amino acid adenylation domain protein</fullName>
    </submittedName>
</protein>
<dbReference type="PANTHER" id="PTHR45527:SF1">
    <property type="entry name" value="FATTY ACID SYNTHASE"/>
    <property type="match status" value="1"/>
</dbReference>
<evidence type="ECO:0000313" key="7">
    <source>
        <dbReference type="Proteomes" id="UP000000844"/>
    </source>
</evidence>
<dbReference type="CDD" id="cd05930">
    <property type="entry name" value="A_NRPS"/>
    <property type="match status" value="2"/>
</dbReference>
<dbReference type="GO" id="GO:0005737">
    <property type="term" value="C:cytoplasm"/>
    <property type="evidence" value="ECO:0007669"/>
    <property type="project" value="TreeGrafter"/>
</dbReference>
<dbReference type="FunFam" id="2.30.38.10:FF:000001">
    <property type="entry name" value="Non-ribosomal peptide synthetase PvdI"/>
    <property type="match status" value="1"/>
</dbReference>
<dbReference type="FunFam" id="3.30.300.30:FF:000015">
    <property type="entry name" value="Nonribosomal peptide synthase SidD"/>
    <property type="match status" value="1"/>
</dbReference>
<dbReference type="Gene3D" id="3.30.300.30">
    <property type="match status" value="2"/>
</dbReference>
<dbReference type="Pfam" id="PF00668">
    <property type="entry name" value="Condensation"/>
    <property type="match status" value="1"/>
</dbReference>
<dbReference type="Gene3D" id="3.30.559.10">
    <property type="entry name" value="Chloramphenicol acetyltransferase-like domain"/>
    <property type="match status" value="1"/>
</dbReference>
<dbReference type="Pfam" id="PF00550">
    <property type="entry name" value="PP-binding"/>
    <property type="match status" value="2"/>
</dbReference>
<dbReference type="InterPro" id="IPR023213">
    <property type="entry name" value="CAT-like_dom_sf"/>
</dbReference>
<reference evidence="6 7" key="1">
    <citation type="journal article" date="2009" name="Stand. Genomic Sci.">
        <title>Complete genome sequence of Stackebrandtia nassauensis type strain (LLR-40K-21).</title>
        <authorList>
            <person name="Munk C."/>
            <person name="Lapidus A."/>
            <person name="Copeland A."/>
            <person name="Jando M."/>
            <person name="Mayilraj S."/>
            <person name="Glavina Del Rio T."/>
            <person name="Nolan M."/>
            <person name="Chen F."/>
            <person name="Lucas S."/>
            <person name="Tice H."/>
            <person name="Cheng J.F."/>
            <person name="Han C."/>
            <person name="Detter J.C."/>
            <person name="Bruce D."/>
            <person name="Goodwin L."/>
            <person name="Chain P."/>
            <person name="Pitluck S."/>
            <person name="Goker M."/>
            <person name="Ovchinikova G."/>
            <person name="Pati A."/>
            <person name="Ivanova N."/>
            <person name="Mavromatis K."/>
            <person name="Chen A."/>
            <person name="Palaniappan K."/>
            <person name="Land M."/>
            <person name="Hauser L."/>
            <person name="Chang Y.J."/>
            <person name="Jeffries C.D."/>
            <person name="Bristow J."/>
            <person name="Eisen J.A."/>
            <person name="Markowitz V."/>
            <person name="Hugenholtz P."/>
            <person name="Kyrpides N.C."/>
            <person name="Klenk H.P."/>
        </authorList>
    </citation>
    <scope>NUCLEOTIDE SEQUENCE [LARGE SCALE GENOMIC DNA]</scope>
    <source>
        <strain evidence="7">DSM 44728 / CIP 108903 / NRRL B-16338 / NBRC 102104 / LLR-40K-21</strain>
    </source>
</reference>
<dbReference type="Gene3D" id="3.40.50.980">
    <property type="match status" value="4"/>
</dbReference>
<dbReference type="GO" id="GO:0031177">
    <property type="term" value="F:phosphopantetheine binding"/>
    <property type="evidence" value="ECO:0007669"/>
    <property type="project" value="InterPro"/>
</dbReference>
<dbReference type="SUPFAM" id="SSF52777">
    <property type="entry name" value="CoA-dependent acyltransferases"/>
    <property type="match status" value="2"/>
</dbReference>
<dbReference type="eggNOG" id="COG1020">
    <property type="taxonomic scope" value="Bacteria"/>
</dbReference>
<evidence type="ECO:0000256" key="1">
    <source>
        <dbReference type="ARBA" id="ARBA00001957"/>
    </source>
</evidence>
<dbReference type="Gene3D" id="1.10.1200.10">
    <property type="entry name" value="ACP-like"/>
    <property type="match status" value="2"/>
</dbReference>
<dbReference type="GO" id="GO:0043041">
    <property type="term" value="P:amino acid activation for nonribosomal peptide biosynthetic process"/>
    <property type="evidence" value="ECO:0007669"/>
    <property type="project" value="TreeGrafter"/>
</dbReference>
<dbReference type="STRING" id="446470.Snas_4054"/>
<dbReference type="HOGENOM" id="CLU_000022_0_11_11"/>
<dbReference type="SUPFAM" id="SSF47336">
    <property type="entry name" value="ACP-like"/>
    <property type="match status" value="2"/>
</dbReference>
<dbReference type="InterPro" id="IPR025110">
    <property type="entry name" value="AMP-bd_C"/>
</dbReference>
<dbReference type="InterPro" id="IPR045851">
    <property type="entry name" value="AMP-bd_C_sf"/>
</dbReference>
<feature type="domain" description="Carrier" evidence="5">
    <location>
        <begin position="1581"/>
        <end position="1656"/>
    </location>
</feature>
<keyword evidence="7" id="KW-1185">Reference proteome</keyword>
<dbReference type="InterPro" id="IPR036736">
    <property type="entry name" value="ACP-like_sf"/>
</dbReference>
<evidence type="ECO:0000256" key="2">
    <source>
        <dbReference type="ARBA" id="ARBA00022450"/>
    </source>
</evidence>
<dbReference type="RefSeq" id="WP_013019277.1">
    <property type="nucleotide sequence ID" value="NC_013947.1"/>
</dbReference>
<evidence type="ECO:0000256" key="4">
    <source>
        <dbReference type="SAM" id="MobiDB-lite"/>
    </source>
</evidence>
<dbReference type="FunFam" id="1.10.1200.10:FF:000005">
    <property type="entry name" value="Nonribosomal peptide synthetase 1"/>
    <property type="match status" value="1"/>
</dbReference>
<feature type="domain" description="Carrier" evidence="5">
    <location>
        <begin position="521"/>
        <end position="596"/>
    </location>
</feature>
<dbReference type="SUPFAM" id="SSF56801">
    <property type="entry name" value="Acetyl-CoA synthetase-like"/>
    <property type="match status" value="2"/>
</dbReference>
<accession>D3Q0V6</accession>
<dbReference type="PROSITE" id="PS50075">
    <property type="entry name" value="CARRIER"/>
    <property type="match status" value="2"/>
</dbReference>
<feature type="compositionally biased region" description="Basic residues" evidence="4">
    <location>
        <begin position="1667"/>
        <end position="1683"/>
    </location>
</feature>
<dbReference type="InterPro" id="IPR010071">
    <property type="entry name" value="AA_adenyl_dom"/>
</dbReference>
<dbReference type="PROSITE" id="PS00455">
    <property type="entry name" value="AMP_BINDING"/>
    <property type="match status" value="2"/>
</dbReference>